<sequence length="113" mass="11433">MAFELPCPHCGSMIAAPQLQQHIKAEHADAGSSSAGGDCAAAAARPGPPKPAPVLGPDGKPKVNPPRKQVAAFAALKEAVKEANKSVIAARKANMPDASRPPPSQAAAQKGKK</sequence>
<dbReference type="Proteomes" id="UP001205105">
    <property type="component" value="Unassembled WGS sequence"/>
</dbReference>
<comment type="caution">
    <text evidence="2">The sequence shown here is derived from an EMBL/GenBank/DDBJ whole genome shotgun (WGS) entry which is preliminary data.</text>
</comment>
<keyword evidence="3" id="KW-1185">Reference proteome</keyword>
<dbReference type="AlphaFoldDB" id="A0AAD5H3X7"/>
<feature type="region of interest" description="Disordered" evidence="1">
    <location>
        <begin position="23"/>
        <end position="65"/>
    </location>
</feature>
<organism evidence="2 3">
    <name type="scientific">Chlorella ohadii</name>
    <dbReference type="NCBI Taxonomy" id="2649997"/>
    <lineage>
        <taxon>Eukaryota</taxon>
        <taxon>Viridiplantae</taxon>
        <taxon>Chlorophyta</taxon>
        <taxon>core chlorophytes</taxon>
        <taxon>Trebouxiophyceae</taxon>
        <taxon>Chlorellales</taxon>
        <taxon>Chlorellaceae</taxon>
        <taxon>Chlorella clade</taxon>
        <taxon>Chlorella</taxon>
    </lineage>
</organism>
<gene>
    <name evidence="2" type="ORF">COHA_003381</name>
</gene>
<protein>
    <submittedName>
        <fullName evidence="2">Uncharacterized protein</fullName>
    </submittedName>
</protein>
<proteinExistence type="predicted"/>
<feature type="compositionally biased region" description="Low complexity" evidence="1">
    <location>
        <begin position="30"/>
        <end position="45"/>
    </location>
</feature>
<dbReference type="EMBL" id="JADXDR010000045">
    <property type="protein sequence ID" value="KAI7842976.1"/>
    <property type="molecule type" value="Genomic_DNA"/>
</dbReference>
<evidence type="ECO:0000256" key="1">
    <source>
        <dbReference type="SAM" id="MobiDB-lite"/>
    </source>
</evidence>
<evidence type="ECO:0000313" key="2">
    <source>
        <dbReference type="EMBL" id="KAI7842976.1"/>
    </source>
</evidence>
<name>A0AAD5H3X7_9CHLO</name>
<reference evidence="2" key="1">
    <citation type="submission" date="2020-11" db="EMBL/GenBank/DDBJ databases">
        <title>Chlorella ohadii genome sequencing and assembly.</title>
        <authorList>
            <person name="Murik O."/>
            <person name="Treves H."/>
            <person name="Kedem I."/>
            <person name="Shotland Y."/>
            <person name="Kaplan A."/>
        </authorList>
    </citation>
    <scope>NUCLEOTIDE SEQUENCE</scope>
    <source>
        <strain evidence="2">1</strain>
    </source>
</reference>
<evidence type="ECO:0000313" key="3">
    <source>
        <dbReference type="Proteomes" id="UP001205105"/>
    </source>
</evidence>
<accession>A0AAD5H3X7</accession>
<feature type="region of interest" description="Disordered" evidence="1">
    <location>
        <begin position="87"/>
        <end position="113"/>
    </location>
</feature>